<proteinExistence type="predicted"/>
<keyword evidence="4" id="KW-1185">Reference proteome</keyword>
<dbReference type="InterPro" id="IPR037523">
    <property type="entry name" value="VOC_core"/>
</dbReference>
<gene>
    <name evidence="3" type="ORF">OUY18_13010</name>
</gene>
<dbReference type="PROSITE" id="PS51819">
    <property type="entry name" value="VOC"/>
    <property type="match status" value="1"/>
</dbReference>
<organism evidence="3 4">
    <name type="scientific">Caproiciproducens galactitolivorans</name>
    <dbReference type="NCBI Taxonomy" id="642589"/>
    <lineage>
        <taxon>Bacteria</taxon>
        <taxon>Bacillati</taxon>
        <taxon>Bacillota</taxon>
        <taxon>Clostridia</taxon>
        <taxon>Eubacteriales</taxon>
        <taxon>Acutalibacteraceae</taxon>
        <taxon>Caproiciproducens</taxon>
    </lineage>
</organism>
<comment type="caution">
    <text evidence="3">The sequence shown here is derived from an EMBL/GenBank/DDBJ whole genome shotgun (WGS) entry which is preliminary data.</text>
</comment>
<evidence type="ECO:0000259" key="2">
    <source>
        <dbReference type="PROSITE" id="PS51819"/>
    </source>
</evidence>
<dbReference type="Gene3D" id="3.10.180.10">
    <property type="entry name" value="2,3-Dihydroxybiphenyl 1,2-Dioxygenase, domain 1"/>
    <property type="match status" value="1"/>
</dbReference>
<dbReference type="PANTHER" id="PTHR43048:SF3">
    <property type="entry name" value="METHYLMALONYL-COA EPIMERASE, MITOCHONDRIAL"/>
    <property type="match status" value="1"/>
</dbReference>
<dbReference type="RefSeq" id="WP_268059204.1">
    <property type="nucleotide sequence ID" value="NZ_JAPOHA010000017.1"/>
</dbReference>
<sequence length="130" mass="14829">MKIADYCTGIQHIGIPTNDLEKTLAFYKGIGFSAVLETLNEKSREKVAFLQNGNLVLEIYENHCACMKTGAVDHICIDVTNIEKVFECIKNGHFQLLDEQIQFLPFWENGVRFFTIVGPNEEKIEFAQKL</sequence>
<evidence type="ECO:0000313" key="3">
    <source>
        <dbReference type="EMBL" id="MCY1715167.1"/>
    </source>
</evidence>
<keyword evidence="1" id="KW-0479">Metal-binding</keyword>
<reference evidence="3 4" key="1">
    <citation type="submission" date="2022-11" db="EMBL/GenBank/DDBJ databases">
        <authorList>
            <person name="Caiyu Z."/>
        </authorList>
    </citation>
    <scope>NUCLEOTIDE SEQUENCE [LARGE SCALE GENOMIC DNA]</scope>
    <source>
        <strain evidence="3 4">YR-4</strain>
    </source>
</reference>
<dbReference type="SUPFAM" id="SSF54593">
    <property type="entry name" value="Glyoxalase/Bleomycin resistance protein/Dihydroxybiphenyl dioxygenase"/>
    <property type="match status" value="1"/>
</dbReference>
<accession>A0ABT4BWA4</accession>
<evidence type="ECO:0000256" key="1">
    <source>
        <dbReference type="ARBA" id="ARBA00022723"/>
    </source>
</evidence>
<evidence type="ECO:0000313" key="4">
    <source>
        <dbReference type="Proteomes" id="UP001082703"/>
    </source>
</evidence>
<feature type="domain" description="VOC" evidence="2">
    <location>
        <begin position="9"/>
        <end position="129"/>
    </location>
</feature>
<dbReference type="PANTHER" id="PTHR43048">
    <property type="entry name" value="METHYLMALONYL-COA EPIMERASE"/>
    <property type="match status" value="1"/>
</dbReference>
<dbReference type="Pfam" id="PF00903">
    <property type="entry name" value="Glyoxalase"/>
    <property type="match status" value="1"/>
</dbReference>
<protein>
    <submittedName>
        <fullName evidence="3">VOC family protein</fullName>
    </submittedName>
</protein>
<name>A0ABT4BWA4_9FIRM</name>
<dbReference type="InterPro" id="IPR029068">
    <property type="entry name" value="Glyas_Bleomycin-R_OHBP_Dase"/>
</dbReference>
<dbReference type="EMBL" id="JAPOHA010000017">
    <property type="protein sequence ID" value="MCY1715167.1"/>
    <property type="molecule type" value="Genomic_DNA"/>
</dbReference>
<dbReference type="InterPro" id="IPR004360">
    <property type="entry name" value="Glyas_Fos-R_dOase_dom"/>
</dbReference>
<dbReference type="InterPro" id="IPR051785">
    <property type="entry name" value="MMCE/EMCE_epimerase"/>
</dbReference>
<dbReference type="Proteomes" id="UP001082703">
    <property type="component" value="Unassembled WGS sequence"/>
</dbReference>